<dbReference type="PANTHER" id="PTHR13501:SF10">
    <property type="entry name" value="LARGE RIBOSOMAL SUBUNIT PROTEIN UL22M"/>
    <property type="match status" value="1"/>
</dbReference>
<proteinExistence type="inferred from homology"/>
<dbReference type="Pfam" id="PF00237">
    <property type="entry name" value="Ribosomal_L22"/>
    <property type="match status" value="1"/>
</dbReference>
<comment type="similarity">
    <text evidence="1 4">Belongs to the universal ribosomal protein uL22 family.</text>
</comment>
<dbReference type="Proteomes" id="UP000267821">
    <property type="component" value="Unassembled WGS sequence"/>
</dbReference>
<dbReference type="STRING" id="1051890.A0A3N4LY64"/>
<keyword evidence="2 4" id="KW-0689">Ribosomal protein</keyword>
<dbReference type="CDD" id="cd00336">
    <property type="entry name" value="Ribosomal_L22"/>
    <property type="match status" value="1"/>
</dbReference>
<dbReference type="SUPFAM" id="SSF54843">
    <property type="entry name" value="Ribosomal protein L22"/>
    <property type="match status" value="1"/>
</dbReference>
<name>A0A3N4LY64_9PEZI</name>
<dbReference type="GO" id="GO:0015934">
    <property type="term" value="C:large ribosomal subunit"/>
    <property type="evidence" value="ECO:0007669"/>
    <property type="project" value="InterPro"/>
</dbReference>
<dbReference type="OrthoDB" id="416470at2759"/>
<dbReference type="FunCoup" id="A0A3N4LY64">
    <property type="interactions" value="255"/>
</dbReference>
<evidence type="ECO:0000256" key="4">
    <source>
        <dbReference type="RuleBase" id="RU004005"/>
    </source>
</evidence>
<sequence>MLPPVFEKGGLASTSVFGSEPTEEASASSTSIRAITTQEYLSFVDPTRSATWSWPKRFAARQHRRRGRLTRQMRILQTERSHTAKSHWIKTSVKKLAPLARQISGLPLNDAIVQMRFSPKKASTDVMNLLGEARMEAMVRRGMTDGEMFVSQAWVGRGTYEKEISHRARGRIDMLRKPYTSITVVLKENATRERIEREKREKKERKRVWVHLPNKQIYGQQQYYQW</sequence>
<keyword evidence="6" id="KW-1185">Reference proteome</keyword>
<keyword evidence="3 4" id="KW-0687">Ribonucleoprotein</keyword>
<evidence type="ECO:0000256" key="2">
    <source>
        <dbReference type="ARBA" id="ARBA00022980"/>
    </source>
</evidence>
<evidence type="ECO:0000313" key="5">
    <source>
        <dbReference type="EMBL" id="RPB27833.1"/>
    </source>
</evidence>
<evidence type="ECO:0000256" key="1">
    <source>
        <dbReference type="ARBA" id="ARBA00009451"/>
    </source>
</evidence>
<dbReference type="GO" id="GO:0003735">
    <property type="term" value="F:structural constituent of ribosome"/>
    <property type="evidence" value="ECO:0007669"/>
    <property type="project" value="InterPro"/>
</dbReference>
<dbReference type="AlphaFoldDB" id="A0A3N4LY64"/>
<protein>
    <submittedName>
        <fullName evidence="5">Ribosomal protein L22</fullName>
    </submittedName>
</protein>
<dbReference type="InterPro" id="IPR047867">
    <property type="entry name" value="Ribosomal_uL22_bac/org-type"/>
</dbReference>
<dbReference type="InterPro" id="IPR036394">
    <property type="entry name" value="Ribosomal_uL22_sf"/>
</dbReference>
<evidence type="ECO:0000256" key="3">
    <source>
        <dbReference type="ARBA" id="ARBA00023274"/>
    </source>
</evidence>
<organism evidence="5 6">
    <name type="scientific">Terfezia boudieri ATCC MYA-4762</name>
    <dbReference type="NCBI Taxonomy" id="1051890"/>
    <lineage>
        <taxon>Eukaryota</taxon>
        <taxon>Fungi</taxon>
        <taxon>Dikarya</taxon>
        <taxon>Ascomycota</taxon>
        <taxon>Pezizomycotina</taxon>
        <taxon>Pezizomycetes</taxon>
        <taxon>Pezizales</taxon>
        <taxon>Pezizaceae</taxon>
        <taxon>Terfezia</taxon>
    </lineage>
</organism>
<dbReference type="Gene3D" id="3.90.470.10">
    <property type="entry name" value="Ribosomal protein L22/L17"/>
    <property type="match status" value="1"/>
</dbReference>
<accession>A0A3N4LY64</accession>
<dbReference type="InParanoid" id="A0A3N4LY64"/>
<dbReference type="GO" id="GO:0006412">
    <property type="term" value="P:translation"/>
    <property type="evidence" value="ECO:0007669"/>
    <property type="project" value="InterPro"/>
</dbReference>
<dbReference type="PANTHER" id="PTHR13501">
    <property type="entry name" value="CHLOROPLAST 50S RIBOSOMAL PROTEIN L22-RELATED"/>
    <property type="match status" value="1"/>
</dbReference>
<dbReference type="EMBL" id="ML121530">
    <property type="protein sequence ID" value="RPB27833.1"/>
    <property type="molecule type" value="Genomic_DNA"/>
</dbReference>
<gene>
    <name evidence="5" type="ORF">L211DRAFT_818757</name>
</gene>
<reference evidence="5 6" key="1">
    <citation type="journal article" date="2018" name="Nat. Ecol. Evol.">
        <title>Pezizomycetes genomes reveal the molecular basis of ectomycorrhizal truffle lifestyle.</title>
        <authorList>
            <person name="Murat C."/>
            <person name="Payen T."/>
            <person name="Noel B."/>
            <person name="Kuo A."/>
            <person name="Morin E."/>
            <person name="Chen J."/>
            <person name="Kohler A."/>
            <person name="Krizsan K."/>
            <person name="Balestrini R."/>
            <person name="Da Silva C."/>
            <person name="Montanini B."/>
            <person name="Hainaut M."/>
            <person name="Levati E."/>
            <person name="Barry K.W."/>
            <person name="Belfiori B."/>
            <person name="Cichocki N."/>
            <person name="Clum A."/>
            <person name="Dockter R.B."/>
            <person name="Fauchery L."/>
            <person name="Guy J."/>
            <person name="Iotti M."/>
            <person name="Le Tacon F."/>
            <person name="Lindquist E.A."/>
            <person name="Lipzen A."/>
            <person name="Malagnac F."/>
            <person name="Mello A."/>
            <person name="Molinier V."/>
            <person name="Miyauchi S."/>
            <person name="Poulain J."/>
            <person name="Riccioni C."/>
            <person name="Rubini A."/>
            <person name="Sitrit Y."/>
            <person name="Splivallo R."/>
            <person name="Traeger S."/>
            <person name="Wang M."/>
            <person name="Zifcakova L."/>
            <person name="Wipf D."/>
            <person name="Zambonelli A."/>
            <person name="Paolocci F."/>
            <person name="Nowrousian M."/>
            <person name="Ottonello S."/>
            <person name="Baldrian P."/>
            <person name="Spatafora J.W."/>
            <person name="Henrissat B."/>
            <person name="Nagy L.G."/>
            <person name="Aury J.M."/>
            <person name="Wincker P."/>
            <person name="Grigoriev I.V."/>
            <person name="Bonfante P."/>
            <person name="Martin F.M."/>
        </authorList>
    </citation>
    <scope>NUCLEOTIDE SEQUENCE [LARGE SCALE GENOMIC DNA]</scope>
    <source>
        <strain evidence="5 6">ATCC MYA-4762</strain>
    </source>
</reference>
<dbReference type="InterPro" id="IPR001063">
    <property type="entry name" value="Ribosomal_uL22"/>
</dbReference>
<evidence type="ECO:0000313" key="6">
    <source>
        <dbReference type="Proteomes" id="UP000267821"/>
    </source>
</evidence>